<comment type="similarity">
    <text evidence="6">Belongs to the ABC-4 integral membrane protein family.</text>
</comment>
<reference evidence="10" key="2">
    <citation type="journal article" date="2021" name="PeerJ">
        <title>Extensive microbial diversity within the chicken gut microbiome revealed by metagenomics and culture.</title>
        <authorList>
            <person name="Gilroy R."/>
            <person name="Ravi A."/>
            <person name="Getino M."/>
            <person name="Pursley I."/>
            <person name="Horton D.L."/>
            <person name="Alikhan N.F."/>
            <person name="Baker D."/>
            <person name="Gharbi K."/>
            <person name="Hall N."/>
            <person name="Watson M."/>
            <person name="Adriaenssens E.M."/>
            <person name="Foster-Nyarko E."/>
            <person name="Jarju S."/>
            <person name="Secka A."/>
            <person name="Antonio M."/>
            <person name="Oren A."/>
            <person name="Chaudhuri R.R."/>
            <person name="La Ragione R."/>
            <person name="Hildebrand F."/>
            <person name="Pallen M.J."/>
        </authorList>
    </citation>
    <scope>NUCLEOTIDE SEQUENCE</scope>
    <source>
        <strain evidence="10">2478</strain>
    </source>
</reference>
<dbReference type="Pfam" id="PF02687">
    <property type="entry name" value="FtsX"/>
    <property type="match status" value="2"/>
</dbReference>
<feature type="domain" description="ABC3 transporter permease C-terminal" evidence="8">
    <location>
        <begin position="664"/>
        <end position="777"/>
    </location>
</feature>
<dbReference type="Proteomes" id="UP000823771">
    <property type="component" value="Unassembled WGS sequence"/>
</dbReference>
<dbReference type="InterPro" id="IPR050250">
    <property type="entry name" value="Macrolide_Exporter_MacB"/>
</dbReference>
<keyword evidence="3 7" id="KW-0812">Transmembrane</keyword>
<evidence type="ECO:0000256" key="2">
    <source>
        <dbReference type="ARBA" id="ARBA00022475"/>
    </source>
</evidence>
<evidence type="ECO:0000259" key="9">
    <source>
        <dbReference type="Pfam" id="PF12704"/>
    </source>
</evidence>
<dbReference type="PANTHER" id="PTHR30572">
    <property type="entry name" value="MEMBRANE COMPONENT OF TRANSPORTER-RELATED"/>
    <property type="match status" value="1"/>
</dbReference>
<keyword evidence="4 7" id="KW-1133">Transmembrane helix</keyword>
<name>A0A9D9IV75_9BACT</name>
<feature type="transmembrane region" description="Helical" evidence="7">
    <location>
        <begin position="745"/>
        <end position="767"/>
    </location>
</feature>
<protein>
    <submittedName>
        <fullName evidence="10">ABC transporter permease</fullName>
    </submittedName>
</protein>
<dbReference type="GO" id="GO:0005886">
    <property type="term" value="C:plasma membrane"/>
    <property type="evidence" value="ECO:0007669"/>
    <property type="project" value="UniProtKB-SubCell"/>
</dbReference>
<feature type="domain" description="ABC3 transporter permease C-terminal" evidence="8">
    <location>
        <begin position="273"/>
        <end position="396"/>
    </location>
</feature>
<dbReference type="Pfam" id="PF12704">
    <property type="entry name" value="MacB_PCD"/>
    <property type="match status" value="1"/>
</dbReference>
<feature type="transmembrane region" description="Helical" evidence="7">
    <location>
        <begin position="368"/>
        <end position="390"/>
    </location>
</feature>
<dbReference type="GO" id="GO:0022857">
    <property type="term" value="F:transmembrane transporter activity"/>
    <property type="evidence" value="ECO:0007669"/>
    <property type="project" value="TreeGrafter"/>
</dbReference>
<evidence type="ECO:0000256" key="1">
    <source>
        <dbReference type="ARBA" id="ARBA00004651"/>
    </source>
</evidence>
<evidence type="ECO:0000256" key="7">
    <source>
        <dbReference type="SAM" id="Phobius"/>
    </source>
</evidence>
<organism evidence="10 11">
    <name type="scientific">Candidatus Cryptobacteroides excrementipullorum</name>
    <dbReference type="NCBI Taxonomy" id="2840761"/>
    <lineage>
        <taxon>Bacteria</taxon>
        <taxon>Pseudomonadati</taxon>
        <taxon>Bacteroidota</taxon>
        <taxon>Bacteroidia</taxon>
        <taxon>Bacteroidales</taxon>
        <taxon>Candidatus Cryptobacteroides</taxon>
    </lineage>
</organism>
<evidence type="ECO:0000259" key="8">
    <source>
        <dbReference type="Pfam" id="PF02687"/>
    </source>
</evidence>
<evidence type="ECO:0000313" key="10">
    <source>
        <dbReference type="EMBL" id="MBO8478705.1"/>
    </source>
</evidence>
<reference evidence="10" key="1">
    <citation type="submission" date="2020-10" db="EMBL/GenBank/DDBJ databases">
        <authorList>
            <person name="Gilroy R."/>
        </authorList>
    </citation>
    <scope>NUCLEOTIDE SEQUENCE</scope>
    <source>
        <strain evidence="10">2478</strain>
    </source>
</reference>
<feature type="transmembrane region" description="Helical" evidence="7">
    <location>
        <begin position="322"/>
        <end position="347"/>
    </location>
</feature>
<accession>A0A9D9IV75</accession>
<feature type="transmembrane region" description="Helical" evidence="7">
    <location>
        <begin position="664"/>
        <end position="685"/>
    </location>
</feature>
<comment type="subcellular location">
    <subcellularLocation>
        <location evidence="1">Cell membrane</location>
        <topology evidence="1">Multi-pass membrane protein</topology>
    </subcellularLocation>
</comment>
<feature type="transmembrane region" description="Helical" evidence="7">
    <location>
        <begin position="712"/>
        <end position="733"/>
    </location>
</feature>
<dbReference type="EMBL" id="JADILZ010000067">
    <property type="protein sequence ID" value="MBO8478705.1"/>
    <property type="molecule type" value="Genomic_DNA"/>
</dbReference>
<dbReference type="InterPro" id="IPR003838">
    <property type="entry name" value="ABC3_permease_C"/>
</dbReference>
<proteinExistence type="inferred from homology"/>
<keyword evidence="2" id="KW-1003">Cell membrane</keyword>
<feature type="domain" description="MacB-like periplasmic core" evidence="9">
    <location>
        <begin position="17"/>
        <end position="225"/>
    </location>
</feature>
<sequence>MKSYIRFLWKNRLYTVIELAGLSVSIGFVILLLCYTIQQYSITREFEDRERIYVMGLSNFTSTPYGIADGIRGKIPEVEQVARYLNMYETTVKSGDAEYNATTAYVDPEIFDLLGKGLKEGNIPDLEDWSNVFVSESFANRIGSDGKGVLGRRISINDQQFTVAGIYNDIGKSVFYRSDILLNIRHPELMKGSIDNPLFMIIGVATLVKAREGTSPAELSEKINSVYSSLYGNTEGAFLENKSLTRIDELYFADISSQFTQGDKKLVNNLLTVGLVLLLCAVFNYINLNTALTGKRAREMATRRLLGTSRGGIVIKYIKESFLFTALCFAIGVAIALTFAPVMNNLLAGDDGSYWKEIDMGEIVRPGYMLFFLGIYVTVSLVSGVIPAVLASKFTPMDIIRGTFRLQSRLVFSKVFIVLQNMAAIVLIALSITMEAQMKHMLARPVGCNTDDLFYLSSPFYDGNTTVLKERLQELPCVEMAGYTYDIPGKISLRVTSPKDEITGRYYQCYILRCDSVAFNMFGFNVVRKFSDPVPGSLWISEKAMKDSGSTPPYDDVSSTSRLSIYKDIGGVLSDFIVNDVTMVKENDYGAVEIIGQEDISSSSLLLKTRGDHKEAEKAITETASRLYSEIVGGEMGMSRSGYIGDIQKKDLNDVRNSVRIIELFMILAVVISAMGLTAMSIYHASENSKSIALHKIYGGTVGSETGRNIRVYMLMTAIADLLAVPVAVILCQRYLQGFPYRMDLQVWIFVVTVAVSLAITAVSVLWQVNSAARANPVDALKSE</sequence>
<dbReference type="AlphaFoldDB" id="A0A9D9IV75"/>
<dbReference type="InterPro" id="IPR025857">
    <property type="entry name" value="MacB_PCD"/>
</dbReference>
<feature type="transmembrane region" description="Helical" evidence="7">
    <location>
        <begin position="12"/>
        <end position="35"/>
    </location>
</feature>
<evidence type="ECO:0000256" key="6">
    <source>
        <dbReference type="ARBA" id="ARBA00038076"/>
    </source>
</evidence>
<evidence type="ECO:0000256" key="4">
    <source>
        <dbReference type="ARBA" id="ARBA00022989"/>
    </source>
</evidence>
<evidence type="ECO:0000313" key="11">
    <source>
        <dbReference type="Proteomes" id="UP000823771"/>
    </source>
</evidence>
<keyword evidence="5 7" id="KW-0472">Membrane</keyword>
<feature type="transmembrane region" description="Helical" evidence="7">
    <location>
        <begin position="266"/>
        <end position="286"/>
    </location>
</feature>
<comment type="caution">
    <text evidence="10">The sequence shown here is derived from an EMBL/GenBank/DDBJ whole genome shotgun (WGS) entry which is preliminary data.</text>
</comment>
<dbReference type="PANTHER" id="PTHR30572:SF4">
    <property type="entry name" value="ABC TRANSPORTER PERMEASE YTRF"/>
    <property type="match status" value="1"/>
</dbReference>
<gene>
    <name evidence="10" type="ORF">IAB80_07440</name>
</gene>
<feature type="transmembrane region" description="Helical" evidence="7">
    <location>
        <begin position="410"/>
        <end position="432"/>
    </location>
</feature>
<evidence type="ECO:0000256" key="3">
    <source>
        <dbReference type="ARBA" id="ARBA00022692"/>
    </source>
</evidence>
<evidence type="ECO:0000256" key="5">
    <source>
        <dbReference type="ARBA" id="ARBA00023136"/>
    </source>
</evidence>